<keyword evidence="1" id="KW-0175">Coiled coil</keyword>
<dbReference type="GO" id="GO:0048578">
    <property type="term" value="P:positive regulation of long-day photoperiodism, flowering"/>
    <property type="evidence" value="ECO:0007669"/>
    <property type="project" value="InterPro"/>
</dbReference>
<feature type="coiled-coil region" evidence="1">
    <location>
        <begin position="36"/>
        <end position="73"/>
    </location>
</feature>
<accession>A0A6N2LVS4</accession>
<dbReference type="InterPro" id="IPR010754">
    <property type="entry name" value="OPA3-like"/>
</dbReference>
<dbReference type="GO" id="GO:0043565">
    <property type="term" value="F:sequence-specific DNA binding"/>
    <property type="evidence" value="ECO:0007669"/>
    <property type="project" value="TreeGrafter"/>
</dbReference>
<protein>
    <recommendedName>
        <fullName evidence="4">NAC domain-containing protein</fullName>
    </recommendedName>
</protein>
<dbReference type="InterPro" id="IPR039277">
    <property type="entry name" value="VOZ1/VOZ2"/>
</dbReference>
<dbReference type="AlphaFoldDB" id="A0A6N2LVS4"/>
<evidence type="ECO:0000313" key="3">
    <source>
        <dbReference type="EMBL" id="VFU44455.1"/>
    </source>
</evidence>
<proteinExistence type="predicted"/>
<reference evidence="3" key="1">
    <citation type="submission" date="2019-03" db="EMBL/GenBank/DDBJ databases">
        <authorList>
            <person name="Mank J."/>
            <person name="Almeida P."/>
        </authorList>
    </citation>
    <scope>NUCLEOTIDE SEQUENCE</scope>
    <source>
        <strain evidence="3">78183</strain>
    </source>
</reference>
<dbReference type="GO" id="GO:0045893">
    <property type="term" value="P:positive regulation of DNA-templated transcription"/>
    <property type="evidence" value="ECO:0007669"/>
    <property type="project" value="TreeGrafter"/>
</dbReference>
<gene>
    <name evidence="3" type="ORF">SVIM_LOCUS273363</name>
</gene>
<dbReference type="PANTHER" id="PTHR33873">
    <property type="entry name" value="TRANSCRIPTION FACTOR VOZ1"/>
    <property type="match status" value="1"/>
</dbReference>
<feature type="region of interest" description="Disordered" evidence="2">
    <location>
        <begin position="836"/>
        <end position="880"/>
    </location>
</feature>
<dbReference type="GO" id="GO:0005634">
    <property type="term" value="C:nucleus"/>
    <property type="evidence" value="ECO:0007669"/>
    <property type="project" value="TreeGrafter"/>
</dbReference>
<organism evidence="3">
    <name type="scientific">Salix viminalis</name>
    <name type="common">Common osier</name>
    <name type="synonym">Basket willow</name>
    <dbReference type="NCBI Taxonomy" id="40686"/>
    <lineage>
        <taxon>Eukaryota</taxon>
        <taxon>Viridiplantae</taxon>
        <taxon>Streptophyta</taxon>
        <taxon>Embryophyta</taxon>
        <taxon>Tracheophyta</taxon>
        <taxon>Spermatophyta</taxon>
        <taxon>Magnoliopsida</taxon>
        <taxon>eudicotyledons</taxon>
        <taxon>Gunneridae</taxon>
        <taxon>Pentapetalae</taxon>
        <taxon>rosids</taxon>
        <taxon>fabids</taxon>
        <taxon>Malpighiales</taxon>
        <taxon>Salicaceae</taxon>
        <taxon>Saliceae</taxon>
        <taxon>Salix</taxon>
    </lineage>
</organism>
<feature type="region of interest" description="Disordered" evidence="2">
    <location>
        <begin position="78"/>
        <end position="103"/>
    </location>
</feature>
<evidence type="ECO:0000256" key="2">
    <source>
        <dbReference type="SAM" id="MobiDB-lite"/>
    </source>
</evidence>
<feature type="coiled-coil region" evidence="1">
    <location>
        <begin position="330"/>
        <end position="381"/>
    </location>
</feature>
<evidence type="ECO:0008006" key="4">
    <source>
        <dbReference type="Google" id="ProtNLM"/>
    </source>
</evidence>
<feature type="compositionally biased region" description="Basic residues" evidence="2">
    <location>
        <begin position="409"/>
        <end position="423"/>
    </location>
</feature>
<dbReference type="PANTHER" id="PTHR33873:SF15">
    <property type="entry name" value="TRANSCRIPTION FACTOR VOZ2"/>
    <property type="match status" value="1"/>
</dbReference>
<sequence>MGGLVGKKQAQRGSWVCHVAGAAVIFEVQRSSRSEARKEEKRRQEIEAMMQRDEELAREIQALKQKLDEVEQIARGRGLGGFKHGNATEDGNGKPGGTPSNMSPPTYLKFLLPCKSETTRGRSKTVQSTCGKASAMPLAIAPEPPPTSTKELTPSKMPLHLLTTSLLTSMLSLAMAASKRLLSLGSWPAYSHIVLPWATLNARERTALSRRRRNTEERKKGVSSMILPAVKLGILALKTICKPIANRLKKEAGLHPKFRHFIINMAQANHRFKTRMQRRIYGCSVDAVIRPLDEEKAVQASADLIGELFVLSVAGAAVIFEVQRSSRSEARKEEKQRQEIEAMMQRDEELARETQAMMQRDEELARETQALKQKLGELEQLARGRGLGGSSMAMLLKMEMENQVDHSKTRIRKRKDKRGKKSKCTTMSHHQLMDNTKNRLNDLHERFSNLQAARKEGRNSDVAVLEEQVYQSLHEWKAELHVPSPANSLLDTSLGSFSDDIGRMLQLCEEEDDAMSPFTIQSVLKPEMQPGPNFQNLDLGNLTTFEDEYLVNSHSQGLGFQGFHQPNSSPSGLQNVAVSALDITTLLDCQQFTLDEEFDPGIFVGTNDTEECDKNAESYNLQYISPLPSAFMGPKCALWDCTRPAQVAEWLEDYCSSFHATLALNEGPPGMTPVLRPRGIDLKDNLLFDALIAKMQGKNVGIPQCEGAAVMKSPWNATELFDLSLLEGEIIREWLFFDKPRRAFDSGNRKQRSLPDYNGRGWHESRKQVMKELGGQKKSYYMDPQPPGCHEWHLFEYEINNCDVCALYRLELKLTNGKKSPKGKVSKDPLADLQKKMGRLTAVVTTDNSPPLKGKTRADRETDSGEVNFSHDQKTSDTDN</sequence>
<dbReference type="EMBL" id="CAADRP010001599">
    <property type="protein sequence ID" value="VFU44455.1"/>
    <property type="molecule type" value="Genomic_DNA"/>
</dbReference>
<evidence type="ECO:0000256" key="1">
    <source>
        <dbReference type="SAM" id="Coils"/>
    </source>
</evidence>
<feature type="compositionally biased region" description="Basic and acidic residues" evidence="2">
    <location>
        <begin position="856"/>
        <end position="880"/>
    </location>
</feature>
<feature type="region of interest" description="Disordered" evidence="2">
    <location>
        <begin position="402"/>
        <end position="426"/>
    </location>
</feature>
<dbReference type="Pfam" id="PF07047">
    <property type="entry name" value="OPA3"/>
    <property type="match status" value="2"/>
</dbReference>
<name>A0A6N2LVS4_SALVM</name>